<evidence type="ECO:0000313" key="2">
    <source>
        <dbReference type="EMBL" id="QJW96452.1"/>
    </source>
</evidence>
<feature type="compositionally biased region" description="Polar residues" evidence="1">
    <location>
        <begin position="29"/>
        <end position="40"/>
    </location>
</feature>
<organism evidence="2 3">
    <name type="scientific">Frigoriglobus tundricola</name>
    <dbReference type="NCBI Taxonomy" id="2774151"/>
    <lineage>
        <taxon>Bacteria</taxon>
        <taxon>Pseudomonadati</taxon>
        <taxon>Planctomycetota</taxon>
        <taxon>Planctomycetia</taxon>
        <taxon>Gemmatales</taxon>
        <taxon>Gemmataceae</taxon>
        <taxon>Frigoriglobus</taxon>
    </lineage>
</organism>
<dbReference type="AlphaFoldDB" id="A0A6M5YU56"/>
<gene>
    <name evidence="2" type="ORF">FTUN_4009</name>
</gene>
<evidence type="ECO:0000256" key="1">
    <source>
        <dbReference type="SAM" id="MobiDB-lite"/>
    </source>
</evidence>
<name>A0A6M5YU56_9BACT</name>
<dbReference type="EMBL" id="CP053452">
    <property type="protein sequence ID" value="QJW96452.1"/>
    <property type="molecule type" value="Genomic_DNA"/>
</dbReference>
<feature type="compositionally biased region" description="Pro residues" evidence="1">
    <location>
        <begin position="1"/>
        <end position="18"/>
    </location>
</feature>
<feature type="region of interest" description="Disordered" evidence="1">
    <location>
        <begin position="1"/>
        <end position="40"/>
    </location>
</feature>
<protein>
    <submittedName>
        <fullName evidence="2">Uncharacterized protein</fullName>
    </submittedName>
</protein>
<evidence type="ECO:0000313" key="3">
    <source>
        <dbReference type="Proteomes" id="UP000503447"/>
    </source>
</evidence>
<proteinExistence type="predicted"/>
<accession>A0A6M5YU56</accession>
<keyword evidence="3" id="KW-1185">Reference proteome</keyword>
<dbReference type="KEGG" id="ftj:FTUN_4009"/>
<dbReference type="Proteomes" id="UP000503447">
    <property type="component" value="Chromosome"/>
</dbReference>
<sequence>MPGPARPAEPCGSPPPVQKPWLAPETENVPRTSVSAVTEK</sequence>
<reference evidence="3" key="1">
    <citation type="submission" date="2020-05" db="EMBL/GenBank/DDBJ databases">
        <title>Frigoriglobus tundricola gen. nov., sp. nov., a psychrotolerant cellulolytic planctomycete of the family Gemmataceae with two divergent copies of 16S rRNA gene.</title>
        <authorList>
            <person name="Kulichevskaya I.S."/>
            <person name="Ivanova A.A."/>
            <person name="Naumoff D.G."/>
            <person name="Beletsky A.V."/>
            <person name="Rijpstra W.I.C."/>
            <person name="Sinninghe Damste J.S."/>
            <person name="Mardanov A.V."/>
            <person name="Ravin N.V."/>
            <person name="Dedysh S.N."/>
        </authorList>
    </citation>
    <scope>NUCLEOTIDE SEQUENCE [LARGE SCALE GENOMIC DNA]</scope>
    <source>
        <strain evidence="3">PL17</strain>
    </source>
</reference>